<dbReference type="Pfam" id="PF02635">
    <property type="entry name" value="DsrE"/>
    <property type="match status" value="1"/>
</dbReference>
<dbReference type="Proteomes" id="UP000565521">
    <property type="component" value="Unassembled WGS sequence"/>
</dbReference>
<dbReference type="PANTHER" id="PTHR37691">
    <property type="entry name" value="BLR3518 PROTEIN"/>
    <property type="match status" value="1"/>
</dbReference>
<comment type="caution">
    <text evidence="1">The sequence shown here is derived from an EMBL/GenBank/DDBJ whole genome shotgun (WGS) entry which is preliminary data.</text>
</comment>
<keyword evidence="2" id="KW-1185">Reference proteome</keyword>
<dbReference type="EMBL" id="JABKAU010000057">
    <property type="protein sequence ID" value="NVO33283.1"/>
    <property type="molecule type" value="Genomic_DNA"/>
</dbReference>
<dbReference type="Gene3D" id="3.40.1260.10">
    <property type="entry name" value="DsrEFH-like"/>
    <property type="match status" value="1"/>
</dbReference>
<proteinExistence type="predicted"/>
<dbReference type="InterPro" id="IPR003787">
    <property type="entry name" value="Sulphur_relay_DsrE/F-like"/>
</dbReference>
<dbReference type="SUPFAM" id="SSF75169">
    <property type="entry name" value="DsrEFH-like"/>
    <property type="match status" value="1"/>
</dbReference>
<dbReference type="PANTHER" id="PTHR37691:SF1">
    <property type="entry name" value="BLR3518 PROTEIN"/>
    <property type="match status" value="1"/>
</dbReference>
<name>A0A7Y7U782_9BACT</name>
<accession>A0A7Y7U782</accession>
<protein>
    <submittedName>
        <fullName evidence="1">DsrE family protein</fullName>
    </submittedName>
</protein>
<dbReference type="InterPro" id="IPR027396">
    <property type="entry name" value="DsrEFH-like"/>
</dbReference>
<dbReference type="AlphaFoldDB" id="A0A7Y7U782"/>
<organism evidence="1 2">
    <name type="scientific">Hymenobacter lapidiphilus</name>
    <dbReference type="NCBI Taxonomy" id="2608003"/>
    <lineage>
        <taxon>Bacteria</taxon>
        <taxon>Pseudomonadati</taxon>
        <taxon>Bacteroidota</taxon>
        <taxon>Cytophagia</taxon>
        <taxon>Cytophagales</taxon>
        <taxon>Hymenobacteraceae</taxon>
        <taxon>Hymenobacter</taxon>
    </lineage>
</organism>
<gene>
    <name evidence="1" type="ORF">HW554_18910</name>
</gene>
<evidence type="ECO:0000313" key="1">
    <source>
        <dbReference type="EMBL" id="NVO33283.1"/>
    </source>
</evidence>
<dbReference type="RefSeq" id="WP_176910092.1">
    <property type="nucleotide sequence ID" value="NZ_JABKAU010000057.1"/>
</dbReference>
<reference evidence="1 2" key="1">
    <citation type="submission" date="2020-05" db="EMBL/GenBank/DDBJ databases">
        <title>Hymenobacter terrestris sp. nov. and Hymenobacter lapidiphilus sp. nov., isolated from regoliths in Antarctica.</title>
        <authorList>
            <person name="Sedlacek I."/>
            <person name="Pantucek R."/>
            <person name="Zeman M."/>
            <person name="Holochova P."/>
            <person name="Kralova S."/>
            <person name="Stankova E."/>
            <person name="Sedo O."/>
            <person name="Micenkova L."/>
            <person name="Svec P."/>
            <person name="Gupta V."/>
            <person name="Sood U."/>
            <person name="Korpole U.S."/>
            <person name="Lal R."/>
        </authorList>
    </citation>
    <scope>NUCLEOTIDE SEQUENCE [LARGE SCALE GENOMIC DNA]</scope>
    <source>
        <strain evidence="1 2">P5342</strain>
    </source>
</reference>
<sequence>MTLQNMRNALDDPRLKGRLQMQLVAYGGTDVFRKAQPYKAELKALQQQGVIMAQCLNTMKERKISKDELFPFIGYVPTGNGELIIWQAQGWAIIHP</sequence>
<evidence type="ECO:0000313" key="2">
    <source>
        <dbReference type="Proteomes" id="UP000565521"/>
    </source>
</evidence>